<keyword evidence="2" id="KW-0378">Hydrolase</keyword>
<keyword evidence="6" id="KW-1185">Reference proteome</keyword>
<feature type="domain" description="Peptidase C58 YopT-type" evidence="4">
    <location>
        <begin position="16"/>
        <end position="184"/>
    </location>
</feature>
<keyword evidence="1 5" id="KW-0645">Protease</keyword>
<dbReference type="Proteomes" id="UP001163255">
    <property type="component" value="Chromosome"/>
</dbReference>
<dbReference type="InterPro" id="IPR038765">
    <property type="entry name" value="Papain-like_cys_pep_sf"/>
</dbReference>
<evidence type="ECO:0000256" key="3">
    <source>
        <dbReference type="ARBA" id="ARBA00022807"/>
    </source>
</evidence>
<reference evidence="5" key="1">
    <citation type="submission" date="2022-10" db="EMBL/GenBank/DDBJ databases">
        <title>Completed Genome Sequence of two octocoral isolated bacterium, Endozoicomonas euniceicola EF212T and Endozoicomonas gorgoniicola PS125T.</title>
        <authorList>
            <person name="Chiou Y.-J."/>
            <person name="Chen Y.-H."/>
        </authorList>
    </citation>
    <scope>NUCLEOTIDE SEQUENCE</scope>
    <source>
        <strain evidence="5">EF212</strain>
    </source>
</reference>
<dbReference type="GO" id="GO:0008233">
    <property type="term" value="F:peptidase activity"/>
    <property type="evidence" value="ECO:0007669"/>
    <property type="project" value="UniProtKB-KW"/>
</dbReference>
<protein>
    <submittedName>
        <fullName evidence="5">YopT-type cysteine protease domain-containing protein</fullName>
    </submittedName>
</protein>
<accession>A0ABY6GRQ0</accession>
<gene>
    <name evidence="5" type="ORF">NX720_21655</name>
</gene>
<proteinExistence type="predicted"/>
<dbReference type="InterPro" id="IPR006473">
    <property type="entry name" value="Peptidase_C58_Yopt"/>
</dbReference>
<evidence type="ECO:0000313" key="6">
    <source>
        <dbReference type="Proteomes" id="UP001163255"/>
    </source>
</evidence>
<dbReference type="EMBL" id="CP103300">
    <property type="protein sequence ID" value="UYM15425.1"/>
    <property type="molecule type" value="Genomic_DNA"/>
</dbReference>
<keyword evidence="3" id="KW-0788">Thiol protease</keyword>
<sequence>MKMQDLVKQFKGIPVWEFSQSSLRKQYWRQGARGLCNSLSISWINYHAHNDSLANHLKQSNIDSQDDLVVQHMIFLQNTLQEKKPRASSMKWLEMHGMVLLNRGYGATASPDSEYRIITTLAKDYNCYALISFGLRDYVRKTSLLHAVAAWLGGPDYVKGDVCFFEPNYGEFWFESKQDFFSFFPVYYQLHRATYGQSGALLRDRVRMEYSNVLTCALSSAAL</sequence>
<name>A0ABY6GRQ0_9GAMM</name>
<dbReference type="GO" id="GO:0006508">
    <property type="term" value="P:proteolysis"/>
    <property type="evidence" value="ECO:0007669"/>
    <property type="project" value="UniProtKB-KW"/>
</dbReference>
<dbReference type="RefSeq" id="WP_262597427.1">
    <property type="nucleotide sequence ID" value="NZ_CP103300.1"/>
</dbReference>
<evidence type="ECO:0000256" key="1">
    <source>
        <dbReference type="ARBA" id="ARBA00022670"/>
    </source>
</evidence>
<dbReference type="Gene3D" id="3.90.70.20">
    <property type="match status" value="1"/>
</dbReference>
<organism evidence="5 6">
    <name type="scientific">Endozoicomonas euniceicola</name>
    <dbReference type="NCBI Taxonomy" id="1234143"/>
    <lineage>
        <taxon>Bacteria</taxon>
        <taxon>Pseudomonadati</taxon>
        <taxon>Pseudomonadota</taxon>
        <taxon>Gammaproteobacteria</taxon>
        <taxon>Oceanospirillales</taxon>
        <taxon>Endozoicomonadaceae</taxon>
        <taxon>Endozoicomonas</taxon>
    </lineage>
</organism>
<dbReference type="Pfam" id="PF03543">
    <property type="entry name" value="Peptidase_C58"/>
    <property type="match status" value="1"/>
</dbReference>
<evidence type="ECO:0000313" key="5">
    <source>
        <dbReference type="EMBL" id="UYM15425.1"/>
    </source>
</evidence>
<evidence type="ECO:0000256" key="2">
    <source>
        <dbReference type="ARBA" id="ARBA00022801"/>
    </source>
</evidence>
<dbReference type="SUPFAM" id="SSF54001">
    <property type="entry name" value="Cysteine proteinases"/>
    <property type="match status" value="1"/>
</dbReference>
<evidence type="ECO:0000259" key="4">
    <source>
        <dbReference type="Pfam" id="PF03543"/>
    </source>
</evidence>